<comment type="caution">
    <text evidence="5">The sequence shown here is derived from an EMBL/GenBank/DDBJ whole genome shotgun (WGS) entry which is preliminary data.</text>
</comment>
<evidence type="ECO:0000256" key="2">
    <source>
        <dbReference type="ARBA" id="ARBA00022694"/>
    </source>
</evidence>
<name>E1F1D0_GIAIA</name>
<keyword evidence="1" id="KW-0436">Ligase</keyword>
<organism evidence="5 6">
    <name type="scientific">Giardia intestinalis (strain P15)</name>
    <name type="common">Giardia lamblia</name>
    <dbReference type="NCBI Taxonomy" id="658858"/>
    <lineage>
        <taxon>Eukaryota</taxon>
        <taxon>Metamonada</taxon>
        <taxon>Diplomonadida</taxon>
        <taxon>Hexamitidae</taxon>
        <taxon>Giardiinae</taxon>
        <taxon>Giardia</taxon>
    </lineage>
</organism>
<dbReference type="GO" id="GO:0008033">
    <property type="term" value="P:tRNA processing"/>
    <property type="evidence" value="ECO:0007669"/>
    <property type="project" value="UniProtKB-KW"/>
</dbReference>
<dbReference type="Proteomes" id="UP000008974">
    <property type="component" value="Unassembled WGS sequence"/>
</dbReference>
<dbReference type="AlphaFoldDB" id="E1F1D0"/>
<dbReference type="OMA" id="RNWFLEM"/>
<dbReference type="EMBL" id="ACVC01000120">
    <property type="protein sequence ID" value="EFO63767.1"/>
    <property type="molecule type" value="Genomic_DNA"/>
</dbReference>
<dbReference type="STRING" id="658858.E1F1D0"/>
<keyword evidence="2" id="KW-0819">tRNA processing</keyword>
<sequence>MHERSLRPPKSALGHAQQALYTLYDTAVLEKAVFYFPRPVSDDKTIRDYAFAVVLLYHTARKVRGLFPLCLIGPLEITNRLSQMFGLTVCSDLEELSTHFPDKELFLEVDWTRNSTLGRNWFLEMFSATTMAGPTRNDIMYIYLYLADTQLDSLQCAPDFNSFLDEWISEAHTVLQPIRKRFAEPPGDLSKIMSYLTSSLEINPHALRNVTLAFTALLRGHTLQVNSDFKTSCSPEYFSSASVQDKLASVKITFRTDKGEMVHKSFCPSTSILSAIAVFLAGEKRTRSLRRVAVAFSGGKDSLCLLLHLALLSLMARRGLLDPVGLRDLGMLEVTPVTFDPRIPGFILDTIRGLCPCMLSIDGTAEGTVRLEQQVVGMDVSAKIARLDGASRQEAKKASACSVCSRCRRGTLASFVSTGGYDALALGHHLMDDLETLAITGIHGASFFGLRGYYHCEARDFASKVKHRVCILRPMLSVHVSEISRVVFHNGLSCVASDAAECSVSISKTTDNEPFPGERLRARKLLGSVDICGICAFRDRHRQTMAPFTRESY</sequence>
<evidence type="ECO:0000313" key="5">
    <source>
        <dbReference type="EMBL" id="EFO63767.1"/>
    </source>
</evidence>
<dbReference type="VEuPathDB" id="GiardiaDB:GLP15_3840"/>
<reference evidence="5 6" key="1">
    <citation type="journal article" date="2010" name="BMC Genomics">
        <title>Genome analysis and comparative genomics of a Giardia intestinalis assemblage E isolate.</title>
        <authorList>
            <person name="Jerlstrom-Hultqvist J."/>
            <person name="Franzen O."/>
            <person name="Ankarklev J."/>
            <person name="Xu F."/>
            <person name="Nohynkova E."/>
            <person name="Andersson J.O."/>
            <person name="Svard S.G."/>
            <person name="Andersson B."/>
        </authorList>
    </citation>
    <scope>NUCLEOTIDE SEQUENCE [LARGE SCALE GENOMIC DNA]</scope>
    <source>
        <strain evidence="5 6">P15</strain>
    </source>
</reference>
<dbReference type="PANTHER" id="PTHR43033">
    <property type="entry name" value="TRNA(ILE)-LYSIDINE SYNTHASE-RELATED"/>
    <property type="match status" value="1"/>
</dbReference>
<proteinExistence type="predicted"/>
<gene>
    <name evidence="5" type="ORF">GLP15_3840</name>
</gene>
<keyword evidence="4" id="KW-0067">ATP-binding</keyword>
<evidence type="ECO:0000256" key="4">
    <source>
        <dbReference type="ARBA" id="ARBA00022840"/>
    </source>
</evidence>
<protein>
    <submittedName>
        <fullName evidence="5">Uncharacterized protein</fullName>
    </submittedName>
</protein>
<evidence type="ECO:0000256" key="3">
    <source>
        <dbReference type="ARBA" id="ARBA00022741"/>
    </source>
</evidence>
<dbReference type="GO" id="GO:0005524">
    <property type="term" value="F:ATP binding"/>
    <property type="evidence" value="ECO:0007669"/>
    <property type="project" value="UniProtKB-KW"/>
</dbReference>
<accession>E1F1D0</accession>
<dbReference type="GO" id="GO:0016879">
    <property type="term" value="F:ligase activity, forming carbon-nitrogen bonds"/>
    <property type="evidence" value="ECO:0007669"/>
    <property type="project" value="InterPro"/>
</dbReference>
<evidence type="ECO:0000256" key="1">
    <source>
        <dbReference type="ARBA" id="ARBA00022598"/>
    </source>
</evidence>
<dbReference type="PANTHER" id="PTHR43033:SF1">
    <property type="entry name" value="TRNA(ILE)-LYSIDINE SYNTHASE-RELATED"/>
    <property type="match status" value="1"/>
</dbReference>
<dbReference type="SUPFAM" id="SSF52402">
    <property type="entry name" value="Adenine nucleotide alpha hydrolases-like"/>
    <property type="match status" value="1"/>
</dbReference>
<dbReference type="InterPro" id="IPR012094">
    <property type="entry name" value="tRNA_Ile_lys_synt"/>
</dbReference>
<dbReference type="InterPro" id="IPR014729">
    <property type="entry name" value="Rossmann-like_a/b/a_fold"/>
</dbReference>
<evidence type="ECO:0000313" key="6">
    <source>
        <dbReference type="Proteomes" id="UP000008974"/>
    </source>
</evidence>
<dbReference type="OrthoDB" id="10254856at2759"/>
<keyword evidence="3" id="KW-0547">Nucleotide-binding</keyword>
<dbReference type="Gene3D" id="3.40.50.620">
    <property type="entry name" value="HUPs"/>
    <property type="match status" value="1"/>
</dbReference>